<name>A0A0B7NCL5_9FUNG</name>
<dbReference type="EMBL" id="LN729333">
    <property type="protein sequence ID" value="CEP13118.1"/>
    <property type="molecule type" value="Genomic_DNA"/>
</dbReference>
<dbReference type="FunFam" id="3.60.20.10:FF:000060">
    <property type="entry name" value="Related to DUG3-probable glutamine amidotransferase"/>
    <property type="match status" value="1"/>
</dbReference>
<dbReference type="GO" id="GO:0008242">
    <property type="term" value="F:omega peptidase activity"/>
    <property type="evidence" value="ECO:0007669"/>
    <property type="project" value="TreeGrafter"/>
</dbReference>
<sequence>MCRFLLYKGNQPILLAHLITRPKHSIVNQSFDSRLRLDARRPLNGDGFGVGWYDNETPETDQDAVTPCIFTSVTPAWNNINLVRLAEKVRSPLVFAHVRASTSGAVSETNCHPWSFGRLMWMHNGGIAEFDKFKRKLQNSLPDELFLFVQGSTDSEWAFALFLSFLKNPNANSFEHQELKEAMLKTVAQLNAYAEEYNITEPSLLNFAVTDGQTVVCIRYISSKTEEAASLYFSSGTRFECYRPGHYRMVKADRREDIVVVASEPLTFEKADWLTIPTNNILVVTPKLNVLLQPIKDKFHTPERGMEVKINDEDVAIIPEPNAQLFKAQAEEQMQHDSPILSILKNNPFGNFTRPNKRIILIGLFLLSSFSLGFVVFSRTWFNHPCSGGRLKSINEALALSAEQVVFGNEDKSAGRATFVDLNQLQATSQSIARQEKVLILTPLKNAAKYLPRYFELIDNLNYPKHLISIAFLVSDTTDDTIDILRSRADDLLNRDDNRYDSITIYEKDFRFELPEDKRHNFELQPLRRSYMARSRNYLLTAALRQDHSWVLWLDVDVIEYPDSILQDLQSVDVDVVVPNCLRETKDNSFWGYDKNNWQETEQSRAIQAELDPDYVLLEGYFEFLTGRNLMVDMPTHGNKLDKVPLDGVGATFTLVKANVHREGANFPAYAYQHQVETEGFAKMAKAMGFGVYGLPAYLIYHINNS</sequence>
<accession>A0A0B7NCL5</accession>
<proteinExistence type="predicted"/>
<dbReference type="Gene3D" id="3.60.20.10">
    <property type="entry name" value="Glutamine Phosphoribosylpyrophosphate, subunit 1, domain 1"/>
    <property type="match status" value="1"/>
</dbReference>
<dbReference type="InterPro" id="IPR029044">
    <property type="entry name" value="Nucleotide-diphossugar_trans"/>
</dbReference>
<gene>
    <name evidence="4" type="primary">PARPA_07169.1 scaffold 26677</name>
</gene>
<evidence type="ECO:0000256" key="1">
    <source>
        <dbReference type="ARBA" id="ARBA00022962"/>
    </source>
</evidence>
<evidence type="ECO:0000256" key="2">
    <source>
        <dbReference type="SAM" id="Phobius"/>
    </source>
</evidence>
<keyword evidence="2" id="KW-0812">Transmembrane</keyword>
<evidence type="ECO:0000313" key="4">
    <source>
        <dbReference type="EMBL" id="CEP13118.1"/>
    </source>
</evidence>
<dbReference type="GO" id="GO:0061672">
    <property type="term" value="C:glutathione hydrolase complex"/>
    <property type="evidence" value="ECO:0007669"/>
    <property type="project" value="TreeGrafter"/>
</dbReference>
<dbReference type="Pfam" id="PF13230">
    <property type="entry name" value="GATase_4"/>
    <property type="match status" value="1"/>
</dbReference>
<organism evidence="4 5">
    <name type="scientific">Parasitella parasitica</name>
    <dbReference type="NCBI Taxonomy" id="35722"/>
    <lineage>
        <taxon>Eukaryota</taxon>
        <taxon>Fungi</taxon>
        <taxon>Fungi incertae sedis</taxon>
        <taxon>Mucoromycota</taxon>
        <taxon>Mucoromycotina</taxon>
        <taxon>Mucoromycetes</taxon>
        <taxon>Mucorales</taxon>
        <taxon>Mucorineae</taxon>
        <taxon>Mucoraceae</taxon>
        <taxon>Parasitella</taxon>
    </lineage>
</organism>
<dbReference type="InterPro" id="IPR052373">
    <property type="entry name" value="Gamma-glu_amide_hydrolase"/>
</dbReference>
<dbReference type="PROSITE" id="PS51278">
    <property type="entry name" value="GATASE_TYPE_2"/>
    <property type="match status" value="1"/>
</dbReference>
<keyword evidence="1" id="KW-0315">Glutamine amidotransferase</keyword>
<dbReference type="Pfam" id="PF03452">
    <property type="entry name" value="Anp1"/>
    <property type="match status" value="1"/>
</dbReference>
<evidence type="ECO:0000313" key="5">
    <source>
        <dbReference type="Proteomes" id="UP000054107"/>
    </source>
</evidence>
<keyword evidence="2" id="KW-0472">Membrane</keyword>
<dbReference type="GO" id="GO:0005737">
    <property type="term" value="C:cytoplasm"/>
    <property type="evidence" value="ECO:0007669"/>
    <property type="project" value="TreeGrafter"/>
</dbReference>
<feature type="transmembrane region" description="Helical" evidence="2">
    <location>
        <begin position="359"/>
        <end position="382"/>
    </location>
</feature>
<dbReference type="SUPFAM" id="SSF53448">
    <property type="entry name" value="Nucleotide-diphospho-sugar transferases"/>
    <property type="match status" value="1"/>
</dbReference>
<dbReference type="InterPro" id="IPR017932">
    <property type="entry name" value="GATase_2_dom"/>
</dbReference>
<evidence type="ECO:0000259" key="3">
    <source>
        <dbReference type="PROSITE" id="PS51278"/>
    </source>
</evidence>
<dbReference type="CDD" id="cd01908">
    <property type="entry name" value="YafJ"/>
    <property type="match status" value="1"/>
</dbReference>
<dbReference type="GO" id="GO:0006751">
    <property type="term" value="P:glutathione catabolic process"/>
    <property type="evidence" value="ECO:0007669"/>
    <property type="project" value="TreeGrafter"/>
</dbReference>
<dbReference type="OrthoDB" id="14446at2759"/>
<feature type="domain" description="Glutamine amidotransferase type-2" evidence="3">
    <location>
        <begin position="2"/>
        <end position="295"/>
    </location>
</feature>
<dbReference type="SUPFAM" id="SSF56235">
    <property type="entry name" value="N-terminal nucleophile aminohydrolases (Ntn hydrolases)"/>
    <property type="match status" value="1"/>
</dbReference>
<dbReference type="Proteomes" id="UP000054107">
    <property type="component" value="Unassembled WGS sequence"/>
</dbReference>
<dbReference type="AlphaFoldDB" id="A0A0B7NCL5"/>
<dbReference type="InterPro" id="IPR026869">
    <property type="entry name" value="EgtC-like"/>
</dbReference>
<keyword evidence="5" id="KW-1185">Reference proteome</keyword>
<dbReference type="InterPro" id="IPR029055">
    <property type="entry name" value="Ntn_hydrolases_N"/>
</dbReference>
<keyword evidence="2" id="KW-1133">Transmembrane helix</keyword>
<dbReference type="PANTHER" id="PTHR43187">
    <property type="entry name" value="GLUTAMINE AMIDOTRANSFERASE DUG3-RELATED"/>
    <property type="match status" value="1"/>
</dbReference>
<dbReference type="PANTHER" id="PTHR43187:SF1">
    <property type="entry name" value="GLUTAMINE AMIDOTRANSFERASE DUG3-RELATED"/>
    <property type="match status" value="1"/>
</dbReference>
<reference evidence="4 5" key="1">
    <citation type="submission" date="2014-09" db="EMBL/GenBank/DDBJ databases">
        <authorList>
            <person name="Ellenberger Sabrina"/>
        </authorList>
    </citation>
    <scope>NUCLEOTIDE SEQUENCE [LARGE SCALE GENOMIC DNA]</scope>
    <source>
        <strain evidence="4 5">CBS 412.66</strain>
    </source>
</reference>
<protein>
    <recommendedName>
        <fullName evidence="3">Glutamine amidotransferase type-2 domain-containing protein</fullName>
    </recommendedName>
</protein>
<dbReference type="STRING" id="35722.A0A0B7NCL5"/>
<dbReference type="Gene3D" id="3.90.550.10">
    <property type="entry name" value="Spore Coat Polysaccharide Biosynthesis Protein SpsA, Chain A"/>
    <property type="match status" value="1"/>
</dbReference>